<reference evidence="4 5" key="1">
    <citation type="journal article" date="2011" name="J. Bacteriol.">
        <title>Genome sequence of the mercury-methylating strain Desulfovibrio desulfuricans ND132.</title>
        <authorList>
            <person name="Brown S.D."/>
            <person name="Gilmour C.C."/>
            <person name="Kucken A.M."/>
            <person name="Wall J.D."/>
            <person name="Elias D.A."/>
            <person name="Brandt C.C."/>
            <person name="Podar M."/>
            <person name="Chertkov O."/>
            <person name="Held B."/>
            <person name="Bruce D.C."/>
            <person name="Detter J.C."/>
            <person name="Tapia R."/>
            <person name="Han C.S."/>
            <person name="Goodwin L.A."/>
            <person name="Cheng J.F."/>
            <person name="Pitluck S."/>
            <person name="Woyke T."/>
            <person name="Mikhailova N."/>
            <person name="Ivanova N.N."/>
            <person name="Han J."/>
            <person name="Lucas S."/>
            <person name="Lapidus A.L."/>
            <person name="Land M.L."/>
            <person name="Hauser L.J."/>
            <person name="Palumbo A.V."/>
        </authorList>
    </citation>
    <scope>NUCLEOTIDE SEQUENCE [LARGE SCALE GENOMIC DNA]</scope>
    <source>
        <strain evidence="4 5">ND132</strain>
    </source>
</reference>
<dbReference type="AlphaFoldDB" id="F0JCF5"/>
<dbReference type="SUPFAM" id="SSF46689">
    <property type="entry name" value="Homeodomain-like"/>
    <property type="match status" value="2"/>
</dbReference>
<dbReference type="InterPro" id="IPR009594">
    <property type="entry name" value="Tscrpt_reg_HTH_AraC_N"/>
</dbReference>
<evidence type="ECO:0000259" key="3">
    <source>
        <dbReference type="PROSITE" id="PS01124"/>
    </source>
</evidence>
<feature type="domain" description="HTH araC/xylS-type" evidence="3">
    <location>
        <begin position="200"/>
        <end position="298"/>
    </location>
</feature>
<dbReference type="RefSeq" id="WP_014321881.1">
    <property type="nucleotide sequence ID" value="NC_016803.1"/>
</dbReference>
<dbReference type="KEGG" id="ddn:DND132_1244"/>
<dbReference type="InterPro" id="IPR009057">
    <property type="entry name" value="Homeodomain-like_sf"/>
</dbReference>
<accession>F0JCF5</accession>
<dbReference type="GO" id="GO:0003700">
    <property type="term" value="F:DNA-binding transcription factor activity"/>
    <property type="evidence" value="ECO:0007669"/>
    <property type="project" value="InterPro"/>
</dbReference>
<dbReference type="HOGENOM" id="CLU_000445_100_0_7"/>
<gene>
    <name evidence="4" type="ORF">DND132_1244</name>
</gene>
<dbReference type="OrthoDB" id="9802263at2"/>
<sequence length="312" mass="34750">MSKNGTDGISAARSTLAKKIYRWTEQNDHLLSEVPGLMLVRYEAPTEPMSAMYEPCICLVAQGAKRVQLGDEEYIYDENHLLITSVGLPVMANIVRASKEEPLLSLVLKIDLRMVAQLMVDSNLPVPRNPQPGRGMAVCEVSGPLLDSFQRLVDLLDTPEDIPILSPLIHKEILYRLLMGELGPRLRNIATAGSHGQQVAKAVDWLKENYAKQLKVEGLAKATGMSVSTFHHHFRALTAMSPLQFQKWLRLHEARRLMLSESQDATTAALQVGYESPSQFSREYKRQFGAPPLRDIKTLHQLGKTEVVSGTA</sequence>
<dbReference type="PANTHER" id="PTHR43436">
    <property type="entry name" value="ARAC-FAMILY TRANSCRIPTIONAL REGULATOR"/>
    <property type="match status" value="1"/>
</dbReference>
<organism evidence="4 5">
    <name type="scientific">Pseudodesulfovibrio mercurii</name>
    <dbReference type="NCBI Taxonomy" id="641491"/>
    <lineage>
        <taxon>Bacteria</taxon>
        <taxon>Pseudomonadati</taxon>
        <taxon>Thermodesulfobacteriota</taxon>
        <taxon>Desulfovibrionia</taxon>
        <taxon>Desulfovibrionales</taxon>
        <taxon>Desulfovibrionaceae</taxon>
    </lineage>
</organism>
<dbReference type="PROSITE" id="PS01124">
    <property type="entry name" value="HTH_ARAC_FAMILY_2"/>
    <property type="match status" value="1"/>
</dbReference>
<dbReference type="Gene3D" id="1.10.10.60">
    <property type="entry name" value="Homeodomain-like"/>
    <property type="match status" value="2"/>
</dbReference>
<dbReference type="Pfam" id="PF06719">
    <property type="entry name" value="AraC_N"/>
    <property type="match status" value="1"/>
</dbReference>
<dbReference type="GO" id="GO:0043565">
    <property type="term" value="F:sequence-specific DNA binding"/>
    <property type="evidence" value="ECO:0007669"/>
    <property type="project" value="InterPro"/>
</dbReference>
<keyword evidence="5" id="KW-1185">Reference proteome</keyword>
<name>F0JCF5_9BACT</name>
<keyword evidence="1" id="KW-0805">Transcription regulation</keyword>
<dbReference type="InterPro" id="IPR018060">
    <property type="entry name" value="HTH_AraC"/>
</dbReference>
<dbReference type="Proteomes" id="UP000007845">
    <property type="component" value="Chromosome"/>
</dbReference>
<evidence type="ECO:0000313" key="5">
    <source>
        <dbReference type="Proteomes" id="UP000007845"/>
    </source>
</evidence>
<dbReference type="Pfam" id="PF12833">
    <property type="entry name" value="HTH_18"/>
    <property type="match status" value="1"/>
</dbReference>
<dbReference type="EMBL" id="CP003220">
    <property type="protein sequence ID" value="EGB14453.1"/>
    <property type="molecule type" value="Genomic_DNA"/>
</dbReference>
<dbReference type="PANTHER" id="PTHR43436:SF1">
    <property type="entry name" value="TRANSCRIPTIONAL REGULATORY PROTEIN"/>
    <property type="match status" value="1"/>
</dbReference>
<proteinExistence type="predicted"/>
<dbReference type="SMR" id="F0JCF5"/>
<evidence type="ECO:0000256" key="2">
    <source>
        <dbReference type="ARBA" id="ARBA00023163"/>
    </source>
</evidence>
<dbReference type="STRING" id="641491.DND132_1244"/>
<evidence type="ECO:0000313" key="4">
    <source>
        <dbReference type="EMBL" id="EGB14453.1"/>
    </source>
</evidence>
<dbReference type="eggNOG" id="COG2207">
    <property type="taxonomic scope" value="Bacteria"/>
</dbReference>
<protein>
    <submittedName>
        <fullName evidence="4">Transcriptional regulator, AraC family</fullName>
    </submittedName>
</protein>
<keyword evidence="2" id="KW-0804">Transcription</keyword>
<dbReference type="SMART" id="SM00342">
    <property type="entry name" value="HTH_ARAC"/>
    <property type="match status" value="1"/>
</dbReference>
<evidence type="ECO:0000256" key="1">
    <source>
        <dbReference type="ARBA" id="ARBA00023015"/>
    </source>
</evidence>